<dbReference type="KEGG" id="caqu:CAQU_03155"/>
<reference evidence="1 2" key="1">
    <citation type="submission" date="2014-08" db="EMBL/GenBank/DDBJ databases">
        <title>Complete genome sequence of Corynebacterium aquilae S-613T(T) (=DSM 44791(T)), isolated from the choana of a healthy golden eagle.</title>
        <authorList>
            <person name="Ruckert C."/>
            <person name="Albersmeier A."/>
            <person name="Winkler A."/>
            <person name="Kalinowski J."/>
        </authorList>
    </citation>
    <scope>NUCLEOTIDE SEQUENCE [LARGE SCALE GENOMIC DNA]</scope>
    <source>
        <strain evidence="1 2">S-613</strain>
    </source>
</reference>
<proteinExistence type="predicted"/>
<dbReference type="AlphaFoldDB" id="A0A1L7CEF7"/>
<name>A0A1L7CEF7_9CORY</name>
<accession>A0A1L7CEF7</accession>
<protein>
    <submittedName>
        <fullName evidence="1">Uncharacterized protein</fullName>
    </submittedName>
</protein>
<evidence type="ECO:0000313" key="2">
    <source>
        <dbReference type="Proteomes" id="UP000185478"/>
    </source>
</evidence>
<dbReference type="Proteomes" id="UP000185478">
    <property type="component" value="Chromosome"/>
</dbReference>
<gene>
    <name evidence="1" type="ORF">CAQU_03155</name>
</gene>
<evidence type="ECO:0000313" key="1">
    <source>
        <dbReference type="EMBL" id="APT84231.1"/>
    </source>
</evidence>
<organism evidence="1 2">
    <name type="scientific">Corynebacterium aquilae DSM 44791</name>
    <dbReference type="NCBI Taxonomy" id="1431546"/>
    <lineage>
        <taxon>Bacteria</taxon>
        <taxon>Bacillati</taxon>
        <taxon>Actinomycetota</taxon>
        <taxon>Actinomycetes</taxon>
        <taxon>Mycobacteriales</taxon>
        <taxon>Corynebacteriaceae</taxon>
        <taxon>Corynebacterium</taxon>
    </lineage>
</organism>
<dbReference type="STRING" id="1431546.CAQU_03155"/>
<sequence length="312" mass="33843">MFGRKKTKDSAPKNRPLVLPETKSLSLHTIRDAAGFDLGLIVDSQFHQATMVLQADNGLLELDEKDTWLDLVCEADATQGVLAASCVSTFCGGDEPDYSFITFRTSAAEVKKDLTGFLTSIAVKAPGLYAPEGYEYSWLPLDAQRVTDLANAHLVADDAERVFPPASMTGRLHADHLHHAGRYSVVFEIDSNDAAGAEAFAEVHAVLCASEMPEALRLIRTARPTHAQYRQVHPDVAPSRTSSLLVVTGDELAIVDGIIGQILAVLSPRARLRLLRLTGRQHLGLLQASCLPVYGWQNQKTFTRTAKAGVAA</sequence>
<dbReference type="EMBL" id="CP009245">
    <property type="protein sequence ID" value="APT84231.1"/>
    <property type="molecule type" value="Genomic_DNA"/>
</dbReference>
<keyword evidence="2" id="KW-1185">Reference proteome</keyword>